<keyword evidence="2" id="KW-1185">Reference proteome</keyword>
<gene>
    <name evidence="1" type="ORF">SCA03_43440</name>
</gene>
<organism evidence="1 2">
    <name type="scientific">Streptomyces cacaoi</name>
    <dbReference type="NCBI Taxonomy" id="1898"/>
    <lineage>
        <taxon>Bacteria</taxon>
        <taxon>Bacillati</taxon>
        <taxon>Actinomycetota</taxon>
        <taxon>Actinomycetes</taxon>
        <taxon>Kitasatosporales</taxon>
        <taxon>Streptomycetaceae</taxon>
        <taxon>Streptomyces</taxon>
    </lineage>
</organism>
<dbReference type="OrthoDB" id="3855669at2"/>
<accession>A0A4Y3R4X0</accession>
<sequence>MSARPPAVGNLLVDEATAVASPPALPWVGRMQRVASDGRYVLVSATGYAWSADPVRSRPANGAEREAFAHDAEALRREVADAVRRTALRTAR</sequence>
<dbReference type="RefSeq" id="WP_086815178.1">
    <property type="nucleotide sequence ID" value="NZ_BJMM01000024.1"/>
</dbReference>
<dbReference type="Proteomes" id="UP000319210">
    <property type="component" value="Unassembled WGS sequence"/>
</dbReference>
<protein>
    <submittedName>
        <fullName evidence="1">Uncharacterized protein</fullName>
    </submittedName>
</protein>
<dbReference type="AlphaFoldDB" id="A0A4Y3R4X0"/>
<evidence type="ECO:0000313" key="2">
    <source>
        <dbReference type="Proteomes" id="UP000319210"/>
    </source>
</evidence>
<name>A0A4Y3R4X0_STRCI</name>
<comment type="caution">
    <text evidence="1">The sequence shown here is derived from an EMBL/GenBank/DDBJ whole genome shotgun (WGS) entry which is preliminary data.</text>
</comment>
<evidence type="ECO:0000313" key="1">
    <source>
        <dbReference type="EMBL" id="GEB51793.1"/>
    </source>
</evidence>
<dbReference type="EMBL" id="BJMM01000024">
    <property type="protein sequence ID" value="GEB51793.1"/>
    <property type="molecule type" value="Genomic_DNA"/>
</dbReference>
<proteinExistence type="predicted"/>
<reference evidence="1 2" key="1">
    <citation type="submission" date="2019-06" db="EMBL/GenBank/DDBJ databases">
        <title>Whole genome shotgun sequence of Streptomyces cacaoi subsp. cacaoi NBRC 12748.</title>
        <authorList>
            <person name="Hosoyama A."/>
            <person name="Uohara A."/>
            <person name="Ohji S."/>
            <person name="Ichikawa N."/>
        </authorList>
    </citation>
    <scope>NUCLEOTIDE SEQUENCE [LARGE SCALE GENOMIC DNA]</scope>
    <source>
        <strain evidence="1 2">NBRC 12748</strain>
    </source>
</reference>